<evidence type="ECO:0000313" key="3">
    <source>
        <dbReference type="Proteomes" id="UP000297703"/>
    </source>
</evidence>
<feature type="compositionally biased region" description="Polar residues" evidence="1">
    <location>
        <begin position="80"/>
        <end position="89"/>
    </location>
</feature>
<dbReference type="EMBL" id="QXTE01000570">
    <property type="protein sequence ID" value="TFJ96853.1"/>
    <property type="molecule type" value="Genomic_DNA"/>
</dbReference>
<feature type="compositionally biased region" description="Polar residues" evidence="1">
    <location>
        <begin position="1"/>
        <end position="28"/>
    </location>
</feature>
<dbReference type="Proteomes" id="UP000297703">
    <property type="component" value="Unassembled WGS sequence"/>
</dbReference>
<name>A0A4D9DPC7_9SAUR</name>
<protein>
    <submittedName>
        <fullName evidence="2">Rho guanine nucleotide exchange factor 9</fullName>
    </submittedName>
</protein>
<feature type="compositionally biased region" description="Basic and acidic residues" evidence="1">
    <location>
        <begin position="29"/>
        <end position="41"/>
    </location>
</feature>
<comment type="caution">
    <text evidence="2">The sequence shown here is derived from an EMBL/GenBank/DDBJ whole genome shotgun (WGS) entry which is preliminary data.</text>
</comment>
<evidence type="ECO:0000313" key="2">
    <source>
        <dbReference type="EMBL" id="TFJ96853.1"/>
    </source>
</evidence>
<dbReference type="AlphaFoldDB" id="A0A4D9DPC7"/>
<accession>A0A4D9DPC7</accession>
<gene>
    <name evidence="2" type="ORF">DR999_PMT21344</name>
</gene>
<reference evidence="2 3" key="2">
    <citation type="submission" date="2019-04" db="EMBL/GenBank/DDBJ databases">
        <title>The genome sequence of big-headed turtle.</title>
        <authorList>
            <person name="Gong S."/>
        </authorList>
    </citation>
    <scope>NUCLEOTIDE SEQUENCE [LARGE SCALE GENOMIC DNA]</scope>
    <source>
        <strain evidence="2">DO16091913</strain>
        <tissue evidence="2">Muscle</tissue>
    </source>
</reference>
<proteinExistence type="predicted"/>
<feature type="region of interest" description="Disordered" evidence="1">
    <location>
        <begin position="1"/>
        <end position="91"/>
    </location>
</feature>
<feature type="compositionally biased region" description="Basic and acidic residues" evidence="1">
    <location>
        <begin position="49"/>
        <end position="60"/>
    </location>
</feature>
<keyword evidence="3" id="KW-1185">Reference proteome</keyword>
<evidence type="ECO:0000256" key="1">
    <source>
        <dbReference type="SAM" id="MobiDB-lite"/>
    </source>
</evidence>
<organism evidence="2 3">
    <name type="scientific">Platysternon megacephalum</name>
    <name type="common">big-headed turtle</name>
    <dbReference type="NCBI Taxonomy" id="55544"/>
    <lineage>
        <taxon>Eukaryota</taxon>
        <taxon>Metazoa</taxon>
        <taxon>Chordata</taxon>
        <taxon>Craniata</taxon>
        <taxon>Vertebrata</taxon>
        <taxon>Euteleostomi</taxon>
        <taxon>Archelosauria</taxon>
        <taxon>Testudinata</taxon>
        <taxon>Testudines</taxon>
        <taxon>Cryptodira</taxon>
        <taxon>Durocryptodira</taxon>
        <taxon>Testudinoidea</taxon>
        <taxon>Platysternidae</taxon>
        <taxon>Platysternon</taxon>
    </lineage>
</organism>
<reference evidence="2 3" key="1">
    <citation type="submission" date="2019-04" db="EMBL/GenBank/DDBJ databases">
        <title>Draft genome of the big-headed turtle Platysternon megacephalum.</title>
        <authorList>
            <person name="Gong S."/>
        </authorList>
    </citation>
    <scope>NUCLEOTIDE SEQUENCE [LARGE SCALE GENOMIC DNA]</scope>
    <source>
        <strain evidence="2">DO16091913</strain>
        <tissue evidence="2">Muscle</tissue>
    </source>
</reference>
<sequence>MDTWTVPRTQSDTQRVPCTHGQSHAQTVRHTESHVHTDMDKWTVPPDSQTHRESHAHMDRWTVPPDSQTHSHVHIRTVPPTDTHTQPTHLSPWWKRNGSESGLLPGAGALGITTVFWGITPPPPHILYHPWPVHLS</sequence>